<keyword evidence="2" id="KW-1185">Reference proteome</keyword>
<comment type="caution">
    <text evidence="1">The sequence shown here is derived from an EMBL/GenBank/DDBJ whole genome shotgun (WGS) entry which is preliminary data.</text>
</comment>
<evidence type="ECO:0000313" key="2">
    <source>
        <dbReference type="Proteomes" id="UP000563151"/>
    </source>
</evidence>
<gene>
    <name evidence="1" type="ORF">HGG79_03285</name>
</gene>
<dbReference type="PROSITE" id="PS51257">
    <property type="entry name" value="PROKAR_LIPOPROTEIN"/>
    <property type="match status" value="1"/>
</dbReference>
<dbReference type="Proteomes" id="UP000563151">
    <property type="component" value="Unassembled WGS sequence"/>
</dbReference>
<accession>A0A923J0J6</accession>
<sequence>MIKKALIIFSILLFSCINVYGKQYKSIEIFDINKNNVIKNIESSSEIEKQVKNYLQNIKGIYGKFNPIPDKGYMIKIPLDTPIAIQNTWISSFIDEVIMIFPENEPPYLMVLDNEERSIFLSFNGDTNTLLKYLNFNAKNSITLSDFKLKST</sequence>
<organism evidence="1 2">
    <name type="scientific">Clostridium tetanomorphum</name>
    <dbReference type="NCBI Taxonomy" id="1553"/>
    <lineage>
        <taxon>Bacteria</taxon>
        <taxon>Bacillati</taxon>
        <taxon>Bacillota</taxon>
        <taxon>Clostridia</taxon>
        <taxon>Eubacteriales</taxon>
        <taxon>Clostridiaceae</taxon>
        <taxon>Clostridium</taxon>
    </lineage>
</organism>
<protein>
    <recommendedName>
        <fullName evidence="3">Lipoprotein</fullName>
    </recommendedName>
</protein>
<evidence type="ECO:0000313" key="1">
    <source>
        <dbReference type="EMBL" id="MBC2396805.1"/>
    </source>
</evidence>
<name>A0A923J0J6_CLOTT</name>
<dbReference type="EMBL" id="JAAZWO010000003">
    <property type="protein sequence ID" value="MBC2396805.1"/>
    <property type="molecule type" value="Genomic_DNA"/>
</dbReference>
<proteinExistence type="predicted"/>
<reference evidence="1 2" key="1">
    <citation type="submission" date="2020-04" db="EMBL/GenBank/DDBJ databases">
        <title>Genomic insights into acetone-butanol-ethanol (ABE) fermentation by sequencing solventogenic clostridia strains.</title>
        <authorList>
            <person name="Brown S."/>
        </authorList>
    </citation>
    <scope>NUCLEOTIDE SEQUENCE [LARGE SCALE GENOMIC DNA]</scope>
    <source>
        <strain evidence="1 2">DJ011</strain>
    </source>
</reference>
<dbReference type="RefSeq" id="WP_051593178.1">
    <property type="nucleotide sequence ID" value="NZ_JAAZWO010000003.1"/>
</dbReference>
<evidence type="ECO:0008006" key="3">
    <source>
        <dbReference type="Google" id="ProtNLM"/>
    </source>
</evidence>
<dbReference type="AlphaFoldDB" id="A0A923J0J6"/>